<comment type="caution">
    <text evidence="2">The sequence shown here is derived from an EMBL/GenBank/DDBJ whole genome shotgun (WGS) entry which is preliminary data.</text>
</comment>
<evidence type="ECO:0000313" key="3">
    <source>
        <dbReference type="Proteomes" id="UP000235388"/>
    </source>
</evidence>
<feature type="region of interest" description="Disordered" evidence="1">
    <location>
        <begin position="188"/>
        <end position="229"/>
    </location>
</feature>
<protein>
    <submittedName>
        <fullName evidence="2">Uncharacterized protein</fullName>
    </submittedName>
</protein>
<name>A0A2N5SYH5_9BASI</name>
<evidence type="ECO:0000313" key="2">
    <source>
        <dbReference type="EMBL" id="PLW18290.1"/>
    </source>
</evidence>
<dbReference type="EMBL" id="PGCJ01000834">
    <property type="protein sequence ID" value="PLW18290.1"/>
    <property type="molecule type" value="Genomic_DNA"/>
</dbReference>
<dbReference type="AlphaFoldDB" id="A0A2N5SYH5"/>
<organism evidence="2 3">
    <name type="scientific">Puccinia coronata f. sp. avenae</name>
    <dbReference type="NCBI Taxonomy" id="200324"/>
    <lineage>
        <taxon>Eukaryota</taxon>
        <taxon>Fungi</taxon>
        <taxon>Dikarya</taxon>
        <taxon>Basidiomycota</taxon>
        <taxon>Pucciniomycotina</taxon>
        <taxon>Pucciniomycetes</taxon>
        <taxon>Pucciniales</taxon>
        <taxon>Pucciniaceae</taxon>
        <taxon>Puccinia</taxon>
    </lineage>
</organism>
<dbReference type="Proteomes" id="UP000235388">
    <property type="component" value="Unassembled WGS sequence"/>
</dbReference>
<accession>A0A2N5SYH5</accession>
<evidence type="ECO:0000256" key="1">
    <source>
        <dbReference type="SAM" id="MobiDB-lite"/>
    </source>
</evidence>
<sequence length="229" mass="25375">MNWMGTSRNYRSGLPLNQTFCPIRTRIPINHSAQKEAEEQEEETPLSMVLTVVNIEDGHHIALDTSGTRLSTCLTTIVCSRHAQAGAHNSHFFQVHSPDYGNILPVLTGQIFMAPDSVLRLSRQCTKDIWVPFGTLIRVPSGTLIRVPFGTLIRVPSGTLTRVPFGTLIRVPSGTLIRSWVQREPSYYNPPSQDLPASSSKSNSNIDIIEPQEGLGLDTNFTELTRPDP</sequence>
<reference evidence="2 3" key="1">
    <citation type="submission" date="2017-11" db="EMBL/GenBank/DDBJ databases">
        <title>De novo assembly and phasing of dikaryotic genomes from two isolates of Puccinia coronata f. sp. avenae, the causal agent of oat crown rust.</title>
        <authorList>
            <person name="Miller M.E."/>
            <person name="Zhang Y."/>
            <person name="Omidvar V."/>
            <person name="Sperschneider J."/>
            <person name="Schwessinger B."/>
            <person name="Raley C."/>
            <person name="Palmer J.M."/>
            <person name="Garnica D."/>
            <person name="Upadhyaya N."/>
            <person name="Rathjen J."/>
            <person name="Taylor J.M."/>
            <person name="Park R.F."/>
            <person name="Dodds P.N."/>
            <person name="Hirsch C.D."/>
            <person name="Kianian S.F."/>
            <person name="Figueroa M."/>
        </authorList>
    </citation>
    <scope>NUCLEOTIDE SEQUENCE [LARGE SCALE GENOMIC DNA]</scope>
    <source>
        <strain evidence="2">12NC29</strain>
    </source>
</reference>
<proteinExistence type="predicted"/>
<gene>
    <name evidence="2" type="ORF">PCANC_16392</name>
</gene>
<keyword evidence="3" id="KW-1185">Reference proteome</keyword>